<name>A0ABW1PS60_9FLAO</name>
<proteinExistence type="predicted"/>
<gene>
    <name evidence="1" type="ORF">ACFPVY_14950</name>
</gene>
<protein>
    <recommendedName>
        <fullName evidence="3">Antitoxin</fullName>
    </recommendedName>
</protein>
<dbReference type="EMBL" id="JBHSQB010000010">
    <property type="protein sequence ID" value="MFC6097951.1"/>
    <property type="molecule type" value="Genomic_DNA"/>
</dbReference>
<evidence type="ECO:0000313" key="2">
    <source>
        <dbReference type="Proteomes" id="UP001596287"/>
    </source>
</evidence>
<dbReference type="RefSeq" id="WP_379792933.1">
    <property type="nucleotide sequence ID" value="NZ_JBHSQB010000010.1"/>
</dbReference>
<dbReference type="Proteomes" id="UP001596287">
    <property type="component" value="Unassembled WGS sequence"/>
</dbReference>
<comment type="caution">
    <text evidence="1">The sequence shown here is derived from an EMBL/GenBank/DDBJ whole genome shotgun (WGS) entry which is preliminary data.</text>
</comment>
<keyword evidence="2" id="KW-1185">Reference proteome</keyword>
<organism evidence="1 2">
    <name type="scientific">Flavobacterium qiangtangense</name>
    <dbReference type="NCBI Taxonomy" id="1442595"/>
    <lineage>
        <taxon>Bacteria</taxon>
        <taxon>Pseudomonadati</taxon>
        <taxon>Bacteroidota</taxon>
        <taxon>Flavobacteriia</taxon>
        <taxon>Flavobacteriales</taxon>
        <taxon>Flavobacteriaceae</taxon>
        <taxon>Flavobacterium</taxon>
    </lineage>
</organism>
<sequence length="81" mass="9445">MDIALKKLELMDWLLHIKDEGKLQKLIAFKTILDEEVVAHTANGYPVTKEEYINLVQEADERITSGKYVTLKDLEENIKNW</sequence>
<accession>A0ABW1PS60</accession>
<reference evidence="2" key="1">
    <citation type="journal article" date="2019" name="Int. J. Syst. Evol. Microbiol.">
        <title>The Global Catalogue of Microorganisms (GCM) 10K type strain sequencing project: providing services to taxonomists for standard genome sequencing and annotation.</title>
        <authorList>
            <consortium name="The Broad Institute Genomics Platform"/>
            <consortium name="The Broad Institute Genome Sequencing Center for Infectious Disease"/>
            <person name="Wu L."/>
            <person name="Ma J."/>
        </authorList>
    </citation>
    <scope>NUCLEOTIDE SEQUENCE [LARGE SCALE GENOMIC DNA]</scope>
    <source>
        <strain evidence="2">CCUG 49679</strain>
    </source>
</reference>
<evidence type="ECO:0008006" key="3">
    <source>
        <dbReference type="Google" id="ProtNLM"/>
    </source>
</evidence>
<evidence type="ECO:0000313" key="1">
    <source>
        <dbReference type="EMBL" id="MFC6097951.1"/>
    </source>
</evidence>